<proteinExistence type="predicted"/>
<dbReference type="Proteomes" id="UP000002051">
    <property type="component" value="Chromosome 5"/>
</dbReference>
<evidence type="ECO:0000313" key="3">
    <source>
        <dbReference type="Proteomes" id="UP000002051"/>
    </source>
</evidence>
<name>A0A072UR86_MEDTR</name>
<reference evidence="1 3" key="2">
    <citation type="journal article" date="2014" name="BMC Genomics">
        <title>An improved genome release (version Mt4.0) for the model legume Medicago truncatula.</title>
        <authorList>
            <person name="Tang H."/>
            <person name="Krishnakumar V."/>
            <person name="Bidwell S."/>
            <person name="Rosen B."/>
            <person name="Chan A."/>
            <person name="Zhou S."/>
            <person name="Gentzbittel L."/>
            <person name="Childs K.L."/>
            <person name="Yandell M."/>
            <person name="Gundlach H."/>
            <person name="Mayer K.F."/>
            <person name="Schwartz D.C."/>
            <person name="Town C.D."/>
        </authorList>
    </citation>
    <scope>GENOME REANNOTATION</scope>
    <source>
        <strain evidence="1">A17</strain>
        <strain evidence="2 3">cv. Jemalong A17</strain>
    </source>
</reference>
<dbReference type="AlphaFoldDB" id="A0A072UR86"/>
<gene>
    <name evidence="1" type="ordered locus">MTR_5g488345</name>
</gene>
<evidence type="ECO:0000313" key="2">
    <source>
        <dbReference type="EnsemblPlants" id="KEH28355"/>
    </source>
</evidence>
<reference evidence="2" key="3">
    <citation type="submission" date="2015-04" db="UniProtKB">
        <authorList>
            <consortium name="EnsemblPlants"/>
        </authorList>
    </citation>
    <scope>IDENTIFICATION</scope>
    <source>
        <strain evidence="2">cv. Jemalong A17</strain>
    </source>
</reference>
<dbReference type="EnsemblPlants" id="KEH28355">
    <property type="protein sequence ID" value="KEH28355"/>
    <property type="gene ID" value="MTR_5g488345"/>
</dbReference>
<reference evidence="1 3" key="1">
    <citation type="journal article" date="2011" name="Nature">
        <title>The Medicago genome provides insight into the evolution of rhizobial symbioses.</title>
        <authorList>
            <person name="Young N.D."/>
            <person name="Debelle F."/>
            <person name="Oldroyd G.E."/>
            <person name="Geurts R."/>
            <person name="Cannon S.B."/>
            <person name="Udvardi M.K."/>
            <person name="Benedito V.A."/>
            <person name="Mayer K.F."/>
            <person name="Gouzy J."/>
            <person name="Schoof H."/>
            <person name="Van de Peer Y."/>
            <person name="Proost S."/>
            <person name="Cook D.R."/>
            <person name="Meyers B.C."/>
            <person name="Spannagl M."/>
            <person name="Cheung F."/>
            <person name="De Mita S."/>
            <person name="Krishnakumar V."/>
            <person name="Gundlach H."/>
            <person name="Zhou S."/>
            <person name="Mudge J."/>
            <person name="Bharti A.K."/>
            <person name="Murray J.D."/>
            <person name="Naoumkina M.A."/>
            <person name="Rosen B."/>
            <person name="Silverstein K.A."/>
            <person name="Tang H."/>
            <person name="Rombauts S."/>
            <person name="Zhao P.X."/>
            <person name="Zhou P."/>
            <person name="Barbe V."/>
            <person name="Bardou P."/>
            <person name="Bechner M."/>
            <person name="Bellec A."/>
            <person name="Berger A."/>
            <person name="Berges H."/>
            <person name="Bidwell S."/>
            <person name="Bisseling T."/>
            <person name="Choisne N."/>
            <person name="Couloux A."/>
            <person name="Denny R."/>
            <person name="Deshpande S."/>
            <person name="Dai X."/>
            <person name="Doyle J.J."/>
            <person name="Dudez A.M."/>
            <person name="Farmer A.D."/>
            <person name="Fouteau S."/>
            <person name="Franken C."/>
            <person name="Gibelin C."/>
            <person name="Gish J."/>
            <person name="Goldstein S."/>
            <person name="Gonzalez A.J."/>
            <person name="Green P.J."/>
            <person name="Hallab A."/>
            <person name="Hartog M."/>
            <person name="Hua A."/>
            <person name="Humphray S.J."/>
            <person name="Jeong D.H."/>
            <person name="Jing Y."/>
            <person name="Jocker A."/>
            <person name="Kenton S.M."/>
            <person name="Kim D.J."/>
            <person name="Klee K."/>
            <person name="Lai H."/>
            <person name="Lang C."/>
            <person name="Lin S."/>
            <person name="Macmil S.L."/>
            <person name="Magdelenat G."/>
            <person name="Matthews L."/>
            <person name="McCorrison J."/>
            <person name="Monaghan E.L."/>
            <person name="Mun J.H."/>
            <person name="Najar F.Z."/>
            <person name="Nicholson C."/>
            <person name="Noirot C."/>
            <person name="O'Bleness M."/>
            <person name="Paule C.R."/>
            <person name="Poulain J."/>
            <person name="Prion F."/>
            <person name="Qin B."/>
            <person name="Qu C."/>
            <person name="Retzel E.F."/>
            <person name="Riddle C."/>
            <person name="Sallet E."/>
            <person name="Samain S."/>
            <person name="Samson N."/>
            <person name="Sanders I."/>
            <person name="Saurat O."/>
            <person name="Scarpelli C."/>
            <person name="Schiex T."/>
            <person name="Segurens B."/>
            <person name="Severin A.J."/>
            <person name="Sherrier D.J."/>
            <person name="Shi R."/>
            <person name="Sims S."/>
            <person name="Singer S.R."/>
            <person name="Sinharoy S."/>
            <person name="Sterck L."/>
            <person name="Viollet A."/>
            <person name="Wang B.B."/>
            <person name="Wang K."/>
            <person name="Wang M."/>
            <person name="Wang X."/>
            <person name="Warfsmann J."/>
            <person name="Weissenbach J."/>
            <person name="White D.D."/>
            <person name="White J.D."/>
            <person name="Wiley G.B."/>
            <person name="Wincker P."/>
            <person name="Xing Y."/>
            <person name="Yang L."/>
            <person name="Yao Z."/>
            <person name="Ying F."/>
            <person name="Zhai J."/>
            <person name="Zhou L."/>
            <person name="Zuber A."/>
            <person name="Denarie J."/>
            <person name="Dixon R.A."/>
            <person name="May G.D."/>
            <person name="Schwartz D.C."/>
            <person name="Rogers J."/>
            <person name="Quetier F."/>
            <person name="Town C.D."/>
            <person name="Roe B.A."/>
        </authorList>
    </citation>
    <scope>NUCLEOTIDE SEQUENCE [LARGE SCALE GENOMIC DNA]</scope>
    <source>
        <strain evidence="1">A17</strain>
        <strain evidence="2 3">cv. Jemalong A17</strain>
    </source>
</reference>
<dbReference type="HOGENOM" id="CLU_3109451_0_0_1"/>
<accession>A0A072UR86</accession>
<evidence type="ECO:0000313" key="1">
    <source>
        <dbReference type="EMBL" id="KEH28355.1"/>
    </source>
</evidence>
<keyword evidence="3" id="KW-1185">Reference proteome</keyword>
<protein>
    <submittedName>
        <fullName evidence="1 2">Uncharacterized protein</fullName>
    </submittedName>
</protein>
<sequence>MQAISSIQFTSTFKLAKTQVQENLPGLTKNLPSQEIITILNGSTPVYLNEP</sequence>
<organism evidence="1 3">
    <name type="scientific">Medicago truncatula</name>
    <name type="common">Barrel medic</name>
    <name type="synonym">Medicago tribuloides</name>
    <dbReference type="NCBI Taxonomy" id="3880"/>
    <lineage>
        <taxon>Eukaryota</taxon>
        <taxon>Viridiplantae</taxon>
        <taxon>Streptophyta</taxon>
        <taxon>Embryophyta</taxon>
        <taxon>Tracheophyta</taxon>
        <taxon>Spermatophyta</taxon>
        <taxon>Magnoliopsida</taxon>
        <taxon>eudicotyledons</taxon>
        <taxon>Gunneridae</taxon>
        <taxon>Pentapetalae</taxon>
        <taxon>rosids</taxon>
        <taxon>fabids</taxon>
        <taxon>Fabales</taxon>
        <taxon>Fabaceae</taxon>
        <taxon>Papilionoideae</taxon>
        <taxon>50 kb inversion clade</taxon>
        <taxon>NPAAA clade</taxon>
        <taxon>Hologalegina</taxon>
        <taxon>IRL clade</taxon>
        <taxon>Trifolieae</taxon>
        <taxon>Medicago</taxon>
    </lineage>
</organism>
<dbReference type="EMBL" id="CM001221">
    <property type="protein sequence ID" value="KEH28355.1"/>
    <property type="molecule type" value="Genomic_DNA"/>
</dbReference>